<organism evidence="1 2">
    <name type="scientific">Setaria italica</name>
    <name type="common">Foxtail millet</name>
    <name type="synonym">Panicum italicum</name>
    <dbReference type="NCBI Taxonomy" id="4555"/>
    <lineage>
        <taxon>Eukaryota</taxon>
        <taxon>Viridiplantae</taxon>
        <taxon>Streptophyta</taxon>
        <taxon>Embryophyta</taxon>
        <taxon>Tracheophyta</taxon>
        <taxon>Spermatophyta</taxon>
        <taxon>Magnoliopsida</taxon>
        <taxon>Liliopsida</taxon>
        <taxon>Poales</taxon>
        <taxon>Poaceae</taxon>
        <taxon>PACMAD clade</taxon>
        <taxon>Panicoideae</taxon>
        <taxon>Panicodae</taxon>
        <taxon>Paniceae</taxon>
        <taxon>Cenchrinae</taxon>
        <taxon>Setaria</taxon>
    </lineage>
</organism>
<dbReference type="Proteomes" id="UP000004995">
    <property type="component" value="Unassembled WGS sequence"/>
</dbReference>
<dbReference type="InParanoid" id="K3YAQ1"/>
<dbReference type="HOGENOM" id="CLU_1899827_0_0_1"/>
<sequence>MHICYKHHIPTINTYISFTENPRPKGTEKKEINIGPAHTAEYNAPTNHFNAFDTHDRSISHAHQLMIEFSFQPEVVEEQSQSASTSRLWKLRWHPQAAHRSAAAVPSAPDAMNSRHPSTAYPPMLAAWFRWHSR</sequence>
<dbReference type="Gramene" id="KQK99737">
    <property type="protein sequence ID" value="KQK99737"/>
    <property type="gene ID" value="SETIT_011293mg"/>
</dbReference>
<keyword evidence="2" id="KW-1185">Reference proteome</keyword>
<name>K3YAQ1_SETIT</name>
<evidence type="ECO:0000313" key="1">
    <source>
        <dbReference type="EnsemblPlants" id="KQK99737"/>
    </source>
</evidence>
<evidence type="ECO:0000313" key="2">
    <source>
        <dbReference type="Proteomes" id="UP000004995"/>
    </source>
</evidence>
<dbReference type="AlphaFoldDB" id="K3YAQ1"/>
<proteinExistence type="predicted"/>
<protein>
    <submittedName>
        <fullName evidence="1">Uncharacterized protein</fullName>
    </submittedName>
</protein>
<reference evidence="1" key="2">
    <citation type="submission" date="2018-08" db="UniProtKB">
        <authorList>
            <consortium name="EnsemblPlants"/>
        </authorList>
    </citation>
    <scope>IDENTIFICATION</scope>
    <source>
        <strain evidence="1">Yugu1</strain>
    </source>
</reference>
<dbReference type="EMBL" id="AGNK02004568">
    <property type="status" value="NOT_ANNOTATED_CDS"/>
    <property type="molecule type" value="Genomic_DNA"/>
</dbReference>
<accession>K3YAQ1</accession>
<reference evidence="2" key="1">
    <citation type="journal article" date="2012" name="Nat. Biotechnol.">
        <title>Reference genome sequence of the model plant Setaria.</title>
        <authorList>
            <person name="Bennetzen J.L."/>
            <person name="Schmutz J."/>
            <person name="Wang H."/>
            <person name="Percifield R."/>
            <person name="Hawkins J."/>
            <person name="Pontaroli A.C."/>
            <person name="Estep M."/>
            <person name="Feng L."/>
            <person name="Vaughn J.N."/>
            <person name="Grimwood J."/>
            <person name="Jenkins J."/>
            <person name="Barry K."/>
            <person name="Lindquist E."/>
            <person name="Hellsten U."/>
            <person name="Deshpande S."/>
            <person name="Wang X."/>
            <person name="Wu X."/>
            <person name="Mitros T."/>
            <person name="Triplett J."/>
            <person name="Yang X."/>
            <person name="Ye C.Y."/>
            <person name="Mauro-Herrera M."/>
            <person name="Wang L."/>
            <person name="Li P."/>
            <person name="Sharma M."/>
            <person name="Sharma R."/>
            <person name="Ronald P.C."/>
            <person name="Panaud O."/>
            <person name="Kellogg E.A."/>
            <person name="Brutnell T.P."/>
            <person name="Doust A.N."/>
            <person name="Tuskan G.A."/>
            <person name="Rokhsar D."/>
            <person name="Devos K.M."/>
        </authorList>
    </citation>
    <scope>NUCLEOTIDE SEQUENCE [LARGE SCALE GENOMIC DNA]</scope>
    <source>
        <strain evidence="2">cv. Yugu1</strain>
    </source>
</reference>
<dbReference type="EnsemblPlants" id="KQK99737">
    <property type="protein sequence ID" value="KQK99737"/>
    <property type="gene ID" value="SETIT_011293mg"/>
</dbReference>